<name>A0A6I4IIT2_9FLAO</name>
<accession>A0A6I4IIT2</accession>
<dbReference type="EMBL" id="WQLW01000007">
    <property type="protein sequence ID" value="MVO09640.1"/>
    <property type="molecule type" value="Genomic_DNA"/>
</dbReference>
<dbReference type="RefSeq" id="WP_140998016.1">
    <property type="nucleotide sequence ID" value="NZ_VDCZ01000007.1"/>
</dbReference>
<comment type="caution">
    <text evidence="1">The sequence shown here is derived from an EMBL/GenBank/DDBJ whole genome shotgun (WGS) entry which is preliminary data.</text>
</comment>
<dbReference type="AlphaFoldDB" id="A0A6I4IIT2"/>
<protein>
    <submittedName>
        <fullName evidence="1">Uncharacterized protein</fullName>
    </submittedName>
</protein>
<keyword evidence="2" id="KW-1185">Reference proteome</keyword>
<organism evidence="1 2">
    <name type="scientific">Flavobacterium profundi</name>
    <dbReference type="NCBI Taxonomy" id="1774945"/>
    <lineage>
        <taxon>Bacteria</taxon>
        <taxon>Pseudomonadati</taxon>
        <taxon>Bacteroidota</taxon>
        <taxon>Flavobacteriia</taxon>
        <taxon>Flavobacteriales</taxon>
        <taxon>Flavobacteriaceae</taxon>
        <taxon>Flavobacterium</taxon>
    </lineage>
</organism>
<evidence type="ECO:0000313" key="1">
    <source>
        <dbReference type="EMBL" id="MVO09640.1"/>
    </source>
</evidence>
<gene>
    <name evidence="1" type="ORF">GOQ30_10755</name>
</gene>
<sequence>MLTEYYIEKDRKLLPSQDFDFLLKEGLRYIEQFGSKFWTDYNPHDPGITILDVLCYAITELGYRADFDIKDLLTQANGKIENDTFFSAASIFTNAPVTVLDYRKLLIDCNGISNAWLLPTKKETDSNGYFIPHESETLMYVNPVEDKLSLKKVDKNNTLLEVLKIRGLHKVKIELDEDPVLGDLNALVLEYAFWENNRWVNLKIVPHFTAWNDPEAQLFKKMNKPSKITIDEVKVMNDIVFLKVNRYTKPTDSLRFRIFVDDPSEKEETVHYFSKEKNVCDVISLFEKKKDKIQEIFSSVAIKLHENRNLTEDYLCIETIEKVEIGICADFELELGADAVEVMTQIQLAIDGIINPKIKFYTLSQLVQEGIHSEAIFNGPRLTHGFLKEEEIIQASLPTAIYASDIIAAVMEIKGVKSVKNLMMTAYNALGKPITGATNQSWVLPLSGEVKPVFTANKSKLLLFQKNIPFLLTETQSMLVEQKVMLYQSQFNQKKLENTANDFEIENGTHYELNQYYSIQDDFPKTYGLGKNYVSEKATPLRKAQAKQLKGYLYFYEQILADFFSQLYHAKDILNSKPIPQTYFSKFLNTNDATGGDFYSKELYTASLEAKLGTGESDYDVSLYESKATFYDRRNRALDHLMARFAENFNEYVFMMYELSQSTSGMGSLTFNYENLIEDKQRFLANYPKISSRRGLGIDYLHASIDTTTKALDFLPFWNTNHRGGYEERVARLLGIDEIPLRNIVTEENPQTQWTVETASGNYVFKIIAPAVNLQEKWDWAQLHFLDQNLYKINKYGAYFYLYLEDNTHKIAKVDKKFNSEVEAYDYLVAMMHSINIYYENFYCLEHILLRPFNTSHFKDEDLLTVCLNDDCKDEANEDPYSFKATIVLPGYVSRFKNILFRKYAEKIFRQEAPAHCLLKICWVNPSDMLGFQKTYRKWLENYRQFRLHFCENTLTESEKTKYQKTAQELIAALKELNTLYPEGNLYDCQLSESNNPIVLGNTSLGTL</sequence>
<reference evidence="2" key="1">
    <citation type="submission" date="2019-05" db="EMBL/GenBank/DDBJ databases">
        <title>Flavobacterium profundi sp. nov., isolated from a deep-sea seamount.</title>
        <authorList>
            <person name="Zhang D.-C."/>
        </authorList>
    </citation>
    <scope>NUCLEOTIDE SEQUENCE [LARGE SCALE GENOMIC DNA]</scope>
    <source>
        <strain evidence="2">TP390</strain>
    </source>
</reference>
<evidence type="ECO:0000313" key="2">
    <source>
        <dbReference type="Proteomes" id="UP000431264"/>
    </source>
</evidence>
<dbReference type="OrthoDB" id="8263000at2"/>
<dbReference type="Proteomes" id="UP000431264">
    <property type="component" value="Unassembled WGS sequence"/>
</dbReference>
<proteinExistence type="predicted"/>